<reference evidence="1 2" key="1">
    <citation type="submission" date="2018-08" db="EMBL/GenBank/DDBJ databases">
        <title>A genome reference for cultivated species of the human gut microbiota.</title>
        <authorList>
            <person name="Zou Y."/>
            <person name="Xue W."/>
            <person name="Luo G."/>
        </authorList>
    </citation>
    <scope>NUCLEOTIDE SEQUENCE [LARGE SCALE GENOMIC DNA]</scope>
    <source>
        <strain evidence="1 2">AF46-11NS</strain>
    </source>
</reference>
<gene>
    <name evidence="1" type="ORF">DW075_08365</name>
</gene>
<protein>
    <submittedName>
        <fullName evidence="1">Uncharacterized protein</fullName>
    </submittedName>
</protein>
<proteinExistence type="predicted"/>
<name>A0A415FY70_9BACE</name>
<evidence type="ECO:0000313" key="1">
    <source>
        <dbReference type="EMBL" id="RHK27979.1"/>
    </source>
</evidence>
<organism evidence="1 2">
    <name type="scientific">Bacteroides xylanisolvens</name>
    <dbReference type="NCBI Taxonomy" id="371601"/>
    <lineage>
        <taxon>Bacteria</taxon>
        <taxon>Pseudomonadati</taxon>
        <taxon>Bacteroidota</taxon>
        <taxon>Bacteroidia</taxon>
        <taxon>Bacteroidales</taxon>
        <taxon>Bacteroidaceae</taxon>
        <taxon>Bacteroides</taxon>
    </lineage>
</organism>
<dbReference type="Proteomes" id="UP000285503">
    <property type="component" value="Unassembled WGS sequence"/>
</dbReference>
<comment type="caution">
    <text evidence="1">The sequence shown here is derived from an EMBL/GenBank/DDBJ whole genome shotgun (WGS) entry which is preliminary data.</text>
</comment>
<dbReference type="EMBL" id="QRNE01000036">
    <property type="protein sequence ID" value="RHK27979.1"/>
    <property type="molecule type" value="Genomic_DNA"/>
</dbReference>
<sequence>MCQNSPFYEVTLATDNCSEGDFLFIRVLTQPPREHFMPQDREPLLLRLRHHRNRSRLLHRVSCRHRK</sequence>
<dbReference type="AlphaFoldDB" id="A0A415FY70"/>
<accession>A0A415FY70</accession>
<evidence type="ECO:0000313" key="2">
    <source>
        <dbReference type="Proteomes" id="UP000285503"/>
    </source>
</evidence>